<dbReference type="InterPro" id="IPR002698">
    <property type="entry name" value="FTHF_cligase"/>
</dbReference>
<dbReference type="GO" id="GO:0035999">
    <property type="term" value="P:tetrahydrofolate interconversion"/>
    <property type="evidence" value="ECO:0007669"/>
    <property type="project" value="TreeGrafter"/>
</dbReference>
<keyword evidence="3 4" id="KW-0067">ATP-binding</keyword>
<evidence type="ECO:0000313" key="6">
    <source>
        <dbReference type="EMBL" id="MBS7458433.1"/>
    </source>
</evidence>
<dbReference type="GO" id="GO:0005524">
    <property type="term" value="F:ATP binding"/>
    <property type="evidence" value="ECO:0007669"/>
    <property type="project" value="UniProtKB-KW"/>
</dbReference>
<dbReference type="InterPro" id="IPR037171">
    <property type="entry name" value="NagB/RpiA_transferase-like"/>
</dbReference>
<dbReference type="PANTHER" id="PTHR23407:SF1">
    <property type="entry name" value="5-FORMYLTETRAHYDROFOLATE CYCLO-LIGASE"/>
    <property type="match status" value="1"/>
</dbReference>
<dbReference type="EMBL" id="JAGQFT020000010">
    <property type="protein sequence ID" value="MBS7458433.1"/>
    <property type="molecule type" value="Genomic_DNA"/>
</dbReference>
<keyword evidence="7" id="KW-1185">Reference proteome</keyword>
<dbReference type="GO" id="GO:0009396">
    <property type="term" value="P:folic acid-containing compound biosynthetic process"/>
    <property type="evidence" value="ECO:0007669"/>
    <property type="project" value="TreeGrafter"/>
</dbReference>
<name>A0A8J7VVB1_9GAMM</name>
<evidence type="ECO:0000256" key="2">
    <source>
        <dbReference type="ARBA" id="ARBA00022741"/>
    </source>
</evidence>
<comment type="cofactor">
    <cofactor evidence="4">
        <name>Mg(2+)</name>
        <dbReference type="ChEBI" id="CHEBI:18420"/>
    </cofactor>
</comment>
<gene>
    <name evidence="6" type="ORF">KB893_014940</name>
    <name evidence="5" type="ORF">KB893_15520</name>
</gene>
<dbReference type="SUPFAM" id="SSF100950">
    <property type="entry name" value="NagB/RpiA/CoA transferase-like"/>
    <property type="match status" value="1"/>
</dbReference>
<dbReference type="InterPro" id="IPR024185">
    <property type="entry name" value="FTHF_cligase-like_sf"/>
</dbReference>
<dbReference type="GO" id="GO:0030272">
    <property type="term" value="F:5-formyltetrahydrofolate cyclo-ligase activity"/>
    <property type="evidence" value="ECO:0007669"/>
    <property type="project" value="UniProtKB-EC"/>
</dbReference>
<keyword evidence="4" id="KW-0479">Metal-binding</keyword>
<sequence>MAEDAYPDAPSGLGRTAHFFVSPDCQTVTLPPSSDDRAGLRRRLRAERSALAAPARMQAAEAVAAQLRAHPAFATSGYIAGYWAIGGELPLHAVLATLPEGCVYCLPKLHPDGHLVFAPWRFGDALVSNRFGIPEPDVDPSSCLDAELLMAALVPVVGFDRSGTRLGTGGGWYDRSFAFRHERPAPPWLIGVAYGFQEVDGLVAETWDVPLDAVATPEALIVTGATTLR</sequence>
<accession>A0A8J7VVB1</accession>
<keyword evidence="4" id="KW-0460">Magnesium</keyword>
<organism evidence="5">
    <name type="scientific">Coralloluteibacterium stylophorae</name>
    <dbReference type="NCBI Taxonomy" id="1776034"/>
    <lineage>
        <taxon>Bacteria</taxon>
        <taxon>Pseudomonadati</taxon>
        <taxon>Pseudomonadota</taxon>
        <taxon>Gammaproteobacteria</taxon>
        <taxon>Lysobacterales</taxon>
        <taxon>Lysobacteraceae</taxon>
        <taxon>Coralloluteibacterium</taxon>
    </lineage>
</organism>
<dbReference type="Gene3D" id="3.40.50.10420">
    <property type="entry name" value="NagB/RpiA/CoA transferase-like"/>
    <property type="match status" value="1"/>
</dbReference>
<dbReference type="EMBL" id="JAGQFT010000198">
    <property type="protein sequence ID" value="MBR0563907.1"/>
    <property type="molecule type" value="Genomic_DNA"/>
</dbReference>
<dbReference type="NCBIfam" id="TIGR02727">
    <property type="entry name" value="MTHFS_bact"/>
    <property type="match status" value="1"/>
</dbReference>
<reference evidence="6 7" key="1">
    <citation type="journal article" date="2021" name="Microbiol. Resour. Announc.">
        <title>Draft Genome Sequence of Coralloluteibacterium stylophorae LMG 29479T.</title>
        <authorList>
            <person name="Karlyshev A.V."/>
            <person name="Kudryashova E.B."/>
            <person name="Ariskina E.V."/>
            <person name="Conroy A.P."/>
            <person name="Abidueva E.Y."/>
        </authorList>
    </citation>
    <scope>NUCLEOTIDE SEQUENCE [LARGE SCALE GENOMIC DNA]</scope>
    <source>
        <strain evidence="6 7">LMG 29479</strain>
    </source>
</reference>
<comment type="caution">
    <text evidence="5">The sequence shown here is derived from an EMBL/GenBank/DDBJ whole genome shotgun (WGS) entry which is preliminary data.</text>
</comment>
<evidence type="ECO:0000256" key="1">
    <source>
        <dbReference type="ARBA" id="ARBA00010638"/>
    </source>
</evidence>
<reference evidence="5" key="2">
    <citation type="submission" date="2021-04" db="EMBL/GenBank/DDBJ databases">
        <authorList>
            <person name="Karlyshev A.V."/>
        </authorList>
    </citation>
    <scope>NUCLEOTIDE SEQUENCE</scope>
    <source>
        <strain evidence="5">LMG 29479</strain>
    </source>
</reference>
<evidence type="ECO:0000256" key="4">
    <source>
        <dbReference type="RuleBase" id="RU361279"/>
    </source>
</evidence>
<dbReference type="GO" id="GO:0046872">
    <property type="term" value="F:metal ion binding"/>
    <property type="evidence" value="ECO:0007669"/>
    <property type="project" value="UniProtKB-KW"/>
</dbReference>
<comment type="catalytic activity">
    <reaction evidence="4">
        <text>(6S)-5-formyl-5,6,7,8-tetrahydrofolate + ATP = (6R)-5,10-methenyltetrahydrofolate + ADP + phosphate</text>
        <dbReference type="Rhea" id="RHEA:10488"/>
        <dbReference type="ChEBI" id="CHEBI:30616"/>
        <dbReference type="ChEBI" id="CHEBI:43474"/>
        <dbReference type="ChEBI" id="CHEBI:57455"/>
        <dbReference type="ChEBI" id="CHEBI:57457"/>
        <dbReference type="ChEBI" id="CHEBI:456216"/>
        <dbReference type="EC" id="6.3.3.2"/>
    </reaction>
</comment>
<evidence type="ECO:0000256" key="3">
    <source>
        <dbReference type="ARBA" id="ARBA00022840"/>
    </source>
</evidence>
<keyword evidence="5" id="KW-0436">Ligase</keyword>
<comment type="similarity">
    <text evidence="1 4">Belongs to the 5-formyltetrahydrofolate cyclo-ligase family.</text>
</comment>
<dbReference type="EC" id="6.3.3.2" evidence="4"/>
<keyword evidence="2 4" id="KW-0547">Nucleotide-binding</keyword>
<dbReference type="Pfam" id="PF01812">
    <property type="entry name" value="5-FTHF_cyc-lig"/>
    <property type="match status" value="1"/>
</dbReference>
<dbReference type="Proteomes" id="UP000675747">
    <property type="component" value="Unassembled WGS sequence"/>
</dbReference>
<proteinExistence type="inferred from homology"/>
<protein>
    <recommendedName>
        <fullName evidence="4">5-formyltetrahydrofolate cyclo-ligase</fullName>
        <ecNumber evidence="4">6.3.3.2</ecNumber>
    </recommendedName>
</protein>
<evidence type="ECO:0000313" key="5">
    <source>
        <dbReference type="EMBL" id="MBR0563907.1"/>
    </source>
</evidence>
<evidence type="ECO:0000313" key="7">
    <source>
        <dbReference type="Proteomes" id="UP000675747"/>
    </source>
</evidence>
<dbReference type="AlphaFoldDB" id="A0A8J7VVB1"/>
<dbReference type="PANTHER" id="PTHR23407">
    <property type="entry name" value="ATPASE INHIBITOR/5-FORMYLTETRAHYDROFOLATE CYCLO-LIGASE"/>
    <property type="match status" value="1"/>
</dbReference>